<feature type="region of interest" description="Disordered" evidence="1">
    <location>
        <begin position="180"/>
        <end position="209"/>
    </location>
</feature>
<dbReference type="GeneID" id="20345889"/>
<dbReference type="OrthoDB" id="5362512at2759"/>
<dbReference type="EnsemblFungi" id="EJT75498">
    <property type="protein sequence ID" value="EJT75498"/>
    <property type="gene ID" value="GGTG_05431"/>
</dbReference>
<dbReference type="RefSeq" id="XP_009221498.1">
    <property type="nucleotide sequence ID" value="XM_009223234.1"/>
</dbReference>
<feature type="compositionally biased region" description="Pro residues" evidence="1">
    <location>
        <begin position="278"/>
        <end position="288"/>
    </location>
</feature>
<dbReference type="EMBL" id="GL385397">
    <property type="protein sequence ID" value="EJT75498.1"/>
    <property type="molecule type" value="Genomic_DNA"/>
</dbReference>
<dbReference type="HOGENOM" id="CLU_667389_0_0_1"/>
<dbReference type="STRING" id="644352.J3NVW9"/>
<sequence length="412" mass="44606">MSLCEICKSIPLGNLPPFPNSARLFCTPEAPQYLYFALNNNNNNNNDSDGNDPSSPRFRYHEDRGGLWQSAAGGCGLCRLVEQEARRLDAAAPAPRNVMPNFDLWVTARRGTGTGTGDGFMVLSRCGDADRPDDAFAVMAAVGLCVEKDDPLATVIRGRPVEMFPGETAFGLARDWLTDDTRSEQPRSNSLSTLPPRLVDVGDPATDGGTVTVVEPDPAADYRYIALMYRSPECHSAPRAPDVGAALAIDALPQTFKDAVTLTRELGLRHLWIDALCGPPPPPPPPPEDPGRSHSERTADVYKAAHLTVAAPGTAADGLFVPRRAREYVRMPYPGATGAPSGAVLAYLLPLSEEIMELHGKLESGAVARSERVVSRRVLHFSTDQTFFEDHNGRFVSEEGLVGPRWHITSPP</sequence>
<protein>
    <recommendedName>
        <fullName evidence="2">Heterokaryon incompatibility domain-containing protein</fullName>
    </recommendedName>
</protein>
<reference evidence="5" key="1">
    <citation type="submission" date="2010-07" db="EMBL/GenBank/DDBJ databases">
        <title>The genome sequence of Gaeumannomyces graminis var. tritici strain R3-111a-1.</title>
        <authorList>
            <consortium name="The Broad Institute Genome Sequencing Platform"/>
            <person name="Ma L.-J."/>
            <person name="Dead R."/>
            <person name="Young S."/>
            <person name="Zeng Q."/>
            <person name="Koehrsen M."/>
            <person name="Alvarado L."/>
            <person name="Berlin A."/>
            <person name="Chapman S.B."/>
            <person name="Chen Z."/>
            <person name="Freedman E."/>
            <person name="Gellesch M."/>
            <person name="Goldberg J."/>
            <person name="Griggs A."/>
            <person name="Gujja S."/>
            <person name="Heilman E.R."/>
            <person name="Heiman D."/>
            <person name="Hepburn T."/>
            <person name="Howarth C."/>
            <person name="Jen D."/>
            <person name="Larson L."/>
            <person name="Mehta T."/>
            <person name="Neiman D."/>
            <person name="Pearson M."/>
            <person name="Roberts A."/>
            <person name="Saif S."/>
            <person name="Shea T."/>
            <person name="Shenoy N."/>
            <person name="Sisk P."/>
            <person name="Stolte C."/>
            <person name="Sykes S."/>
            <person name="Walk T."/>
            <person name="White J."/>
            <person name="Yandava C."/>
            <person name="Haas B."/>
            <person name="Nusbaum C."/>
            <person name="Birren B."/>
        </authorList>
    </citation>
    <scope>NUCLEOTIDE SEQUENCE [LARGE SCALE GENOMIC DNA]</scope>
    <source>
        <strain evidence="5">R3-111a-1</strain>
    </source>
</reference>
<reference evidence="3" key="3">
    <citation type="submission" date="2010-09" db="EMBL/GenBank/DDBJ databases">
        <title>Annotation of Gaeumannomyces graminis var. tritici R3-111a-1.</title>
        <authorList>
            <consortium name="The Broad Institute Genome Sequencing Platform"/>
            <person name="Ma L.-J."/>
            <person name="Dead R."/>
            <person name="Young S.K."/>
            <person name="Zeng Q."/>
            <person name="Gargeya S."/>
            <person name="Fitzgerald M."/>
            <person name="Haas B."/>
            <person name="Abouelleil A."/>
            <person name="Alvarado L."/>
            <person name="Arachchi H.M."/>
            <person name="Berlin A."/>
            <person name="Brown A."/>
            <person name="Chapman S.B."/>
            <person name="Chen Z."/>
            <person name="Dunbar C."/>
            <person name="Freedman E."/>
            <person name="Gearin G."/>
            <person name="Gellesch M."/>
            <person name="Goldberg J."/>
            <person name="Griggs A."/>
            <person name="Gujja S."/>
            <person name="Heiman D."/>
            <person name="Howarth C."/>
            <person name="Larson L."/>
            <person name="Lui A."/>
            <person name="MacDonald P.J.P."/>
            <person name="Mehta T."/>
            <person name="Montmayeur A."/>
            <person name="Murphy C."/>
            <person name="Neiman D."/>
            <person name="Pearson M."/>
            <person name="Priest M."/>
            <person name="Roberts A."/>
            <person name="Saif S."/>
            <person name="Shea T."/>
            <person name="Shenoy N."/>
            <person name="Sisk P."/>
            <person name="Stolte C."/>
            <person name="Sykes S."/>
            <person name="Yandava C."/>
            <person name="Wortman J."/>
            <person name="Nusbaum C."/>
            <person name="Birren B."/>
        </authorList>
    </citation>
    <scope>NUCLEOTIDE SEQUENCE</scope>
    <source>
        <strain evidence="3">R3-111a-1</strain>
    </source>
</reference>
<evidence type="ECO:0000313" key="4">
    <source>
        <dbReference type="EnsemblFungi" id="EJT75498"/>
    </source>
</evidence>
<evidence type="ECO:0000313" key="3">
    <source>
        <dbReference type="EMBL" id="EJT75498.1"/>
    </source>
</evidence>
<feature type="domain" description="Heterokaryon incompatibility" evidence="2">
    <location>
        <begin position="246"/>
        <end position="316"/>
    </location>
</feature>
<proteinExistence type="predicted"/>
<name>J3NVW9_GAET3</name>
<dbReference type="PANTHER" id="PTHR33112:SF16">
    <property type="entry name" value="HETEROKARYON INCOMPATIBILITY DOMAIN-CONTAINING PROTEIN"/>
    <property type="match status" value="1"/>
</dbReference>
<reference evidence="4" key="4">
    <citation type="journal article" date="2015" name="G3 (Bethesda)">
        <title>Genome sequences of three phytopathogenic species of the Magnaporthaceae family of fungi.</title>
        <authorList>
            <person name="Okagaki L.H."/>
            <person name="Nunes C.C."/>
            <person name="Sailsbery J."/>
            <person name="Clay B."/>
            <person name="Brown D."/>
            <person name="John T."/>
            <person name="Oh Y."/>
            <person name="Young N."/>
            <person name="Fitzgerald M."/>
            <person name="Haas B.J."/>
            <person name="Zeng Q."/>
            <person name="Young S."/>
            <person name="Adiconis X."/>
            <person name="Fan L."/>
            <person name="Levin J.Z."/>
            <person name="Mitchell T.K."/>
            <person name="Okubara P.A."/>
            <person name="Farman M.L."/>
            <person name="Kohn L.M."/>
            <person name="Birren B."/>
            <person name="Ma L.-J."/>
            <person name="Dean R.A."/>
        </authorList>
    </citation>
    <scope>NUCLEOTIDE SEQUENCE</scope>
    <source>
        <strain evidence="4">R3-111a-1</strain>
    </source>
</reference>
<dbReference type="PANTHER" id="PTHR33112">
    <property type="entry name" value="DOMAIN PROTEIN, PUTATIVE-RELATED"/>
    <property type="match status" value="1"/>
</dbReference>
<dbReference type="AlphaFoldDB" id="J3NVW9"/>
<dbReference type="eggNOG" id="ENOG502SICY">
    <property type="taxonomic scope" value="Eukaryota"/>
</dbReference>
<accession>J3NVW9</accession>
<gene>
    <name evidence="4" type="primary">20345889</name>
    <name evidence="3" type="ORF">GGTG_05431</name>
</gene>
<reference evidence="3" key="2">
    <citation type="submission" date="2010-07" db="EMBL/GenBank/DDBJ databases">
        <authorList>
            <consortium name="The Broad Institute Genome Sequencing Platform"/>
            <consortium name="Broad Institute Genome Sequencing Center for Infectious Disease"/>
            <person name="Ma L.-J."/>
            <person name="Dead R."/>
            <person name="Young S."/>
            <person name="Zeng Q."/>
            <person name="Koehrsen M."/>
            <person name="Alvarado L."/>
            <person name="Berlin A."/>
            <person name="Chapman S.B."/>
            <person name="Chen Z."/>
            <person name="Freedman E."/>
            <person name="Gellesch M."/>
            <person name="Goldberg J."/>
            <person name="Griggs A."/>
            <person name="Gujja S."/>
            <person name="Heilman E.R."/>
            <person name="Heiman D."/>
            <person name="Hepburn T."/>
            <person name="Howarth C."/>
            <person name="Jen D."/>
            <person name="Larson L."/>
            <person name="Mehta T."/>
            <person name="Neiman D."/>
            <person name="Pearson M."/>
            <person name="Roberts A."/>
            <person name="Saif S."/>
            <person name="Shea T."/>
            <person name="Shenoy N."/>
            <person name="Sisk P."/>
            <person name="Stolte C."/>
            <person name="Sykes S."/>
            <person name="Walk T."/>
            <person name="White J."/>
            <person name="Yandava C."/>
            <person name="Haas B."/>
            <person name="Nusbaum C."/>
            <person name="Birren B."/>
        </authorList>
    </citation>
    <scope>NUCLEOTIDE SEQUENCE</scope>
    <source>
        <strain evidence="3">R3-111a-1</strain>
    </source>
</reference>
<feature type="region of interest" description="Disordered" evidence="1">
    <location>
        <begin position="277"/>
        <end position="297"/>
    </location>
</feature>
<reference evidence="4" key="5">
    <citation type="submission" date="2018-04" db="UniProtKB">
        <authorList>
            <consortium name="EnsemblFungi"/>
        </authorList>
    </citation>
    <scope>IDENTIFICATION</scope>
    <source>
        <strain evidence="4">R3-111a-1</strain>
    </source>
</reference>
<dbReference type="Pfam" id="PF06985">
    <property type="entry name" value="HET"/>
    <property type="match status" value="1"/>
</dbReference>
<dbReference type="InterPro" id="IPR010730">
    <property type="entry name" value="HET"/>
</dbReference>
<evidence type="ECO:0000313" key="5">
    <source>
        <dbReference type="Proteomes" id="UP000006039"/>
    </source>
</evidence>
<dbReference type="Proteomes" id="UP000006039">
    <property type="component" value="Unassembled WGS sequence"/>
</dbReference>
<evidence type="ECO:0000256" key="1">
    <source>
        <dbReference type="SAM" id="MobiDB-lite"/>
    </source>
</evidence>
<keyword evidence="5" id="KW-1185">Reference proteome</keyword>
<evidence type="ECO:0000259" key="2">
    <source>
        <dbReference type="Pfam" id="PF06985"/>
    </source>
</evidence>
<organism evidence="3">
    <name type="scientific">Gaeumannomyces tritici (strain R3-111a-1)</name>
    <name type="common">Wheat and barley take-all root rot fungus</name>
    <name type="synonym">Gaeumannomyces graminis var. tritici</name>
    <dbReference type="NCBI Taxonomy" id="644352"/>
    <lineage>
        <taxon>Eukaryota</taxon>
        <taxon>Fungi</taxon>
        <taxon>Dikarya</taxon>
        <taxon>Ascomycota</taxon>
        <taxon>Pezizomycotina</taxon>
        <taxon>Sordariomycetes</taxon>
        <taxon>Sordariomycetidae</taxon>
        <taxon>Magnaporthales</taxon>
        <taxon>Magnaporthaceae</taxon>
        <taxon>Gaeumannomyces</taxon>
    </lineage>
</organism>
<dbReference type="VEuPathDB" id="FungiDB:GGTG_05431"/>